<protein>
    <submittedName>
        <fullName evidence="2">Enoyl-(Acyl-carrier-protein) reductase</fullName>
    </submittedName>
    <submittedName>
        <fullName evidence="1">Enoyl-ACP reductase</fullName>
    </submittedName>
</protein>
<evidence type="ECO:0000313" key="3">
    <source>
        <dbReference type="Proteomes" id="UP000196218"/>
    </source>
</evidence>
<accession>A0A1B4N5V5</accession>
<evidence type="ECO:0000313" key="2">
    <source>
        <dbReference type="EMBL" id="SAK02758.1"/>
    </source>
</evidence>
<reference evidence="1 4" key="2">
    <citation type="submission" date="2018-03" db="EMBL/GenBank/DDBJ databases">
        <authorList>
            <person name="Nguyen K."/>
            <person name="Fouts D."/>
            <person name="Sutton G."/>
        </authorList>
    </citation>
    <scope>NUCLEOTIDE SEQUENCE [LARGE SCALE GENOMIC DNA]</scope>
    <source>
        <strain evidence="1 4">AU17135</strain>
    </source>
</reference>
<dbReference type="GeneID" id="89572040"/>
<name>A0A1B4N5V5_9BURK</name>
<reference evidence="2 3" key="1">
    <citation type="submission" date="2016-04" db="EMBL/GenBank/DDBJ databases">
        <authorList>
            <person name="Peeters C."/>
        </authorList>
    </citation>
    <scope>NUCLEOTIDE SEQUENCE [LARGE SCALE GENOMIC DNA]</scope>
    <source>
        <strain evidence="2">LMG 29311</strain>
    </source>
</reference>
<dbReference type="Proteomes" id="UP000196218">
    <property type="component" value="Unassembled WGS sequence"/>
</dbReference>
<evidence type="ECO:0000313" key="4">
    <source>
        <dbReference type="Proteomes" id="UP000237686"/>
    </source>
</evidence>
<dbReference type="Proteomes" id="UP000237686">
    <property type="component" value="Unassembled WGS sequence"/>
</dbReference>
<sequence length="64" mass="7028">MDKYLVDALLNAIAERNIGHRIVDRDTAGSTSVELTLDDVSRLMRDAFDAGRCVRAPARPGGER</sequence>
<proteinExistence type="predicted"/>
<dbReference type="EMBL" id="PVFZ01000006">
    <property type="protein sequence ID" value="PRF28083.1"/>
    <property type="molecule type" value="Genomic_DNA"/>
</dbReference>
<comment type="caution">
    <text evidence="1">The sequence shown here is derived from an EMBL/GenBank/DDBJ whole genome shotgun (WGS) entry which is preliminary data.</text>
</comment>
<organism evidence="1 4">
    <name type="scientific">Burkholderia multivorans</name>
    <dbReference type="NCBI Taxonomy" id="87883"/>
    <lineage>
        <taxon>Bacteria</taxon>
        <taxon>Pseudomonadati</taxon>
        <taxon>Pseudomonadota</taxon>
        <taxon>Betaproteobacteria</taxon>
        <taxon>Burkholderiales</taxon>
        <taxon>Burkholderiaceae</taxon>
        <taxon>Burkholderia</taxon>
        <taxon>Burkholderia cepacia complex</taxon>
    </lineage>
</organism>
<dbReference type="EMBL" id="FKJW01000006">
    <property type="protein sequence ID" value="SAK02758.1"/>
    <property type="molecule type" value="Genomic_DNA"/>
</dbReference>
<dbReference type="AlphaFoldDB" id="A0A1B4N5V5"/>
<evidence type="ECO:0000313" key="1">
    <source>
        <dbReference type="EMBL" id="PRF28083.1"/>
    </source>
</evidence>
<dbReference type="RefSeq" id="WP_006398878.1">
    <property type="nucleotide sequence ID" value="NZ_CADETI010000006.1"/>
</dbReference>
<gene>
    <name evidence="1" type="ORF">C6P98_01815</name>
    <name evidence="2" type="ORF">UA18_05699</name>
</gene>